<dbReference type="OrthoDB" id="523901at2759"/>
<dbReference type="Gene3D" id="3.10.450.700">
    <property type="match status" value="1"/>
</dbReference>
<dbReference type="Pfam" id="PF04845">
    <property type="entry name" value="PurA"/>
    <property type="match status" value="1"/>
</dbReference>
<dbReference type="FunCoup" id="A0A1V9XCG0">
    <property type="interactions" value="765"/>
</dbReference>
<dbReference type="FunFam" id="3.10.450.700:FF:000004">
    <property type="entry name" value="Transcriptional activator protein Pur-alpha"/>
    <property type="match status" value="1"/>
</dbReference>
<evidence type="ECO:0000313" key="5">
    <source>
        <dbReference type="Proteomes" id="UP000192247"/>
    </source>
</evidence>
<evidence type="ECO:0000313" key="4">
    <source>
        <dbReference type="EMBL" id="OQR71255.1"/>
    </source>
</evidence>
<keyword evidence="5" id="KW-1185">Reference proteome</keyword>
<dbReference type="GO" id="GO:0000981">
    <property type="term" value="F:DNA-binding transcription factor activity, RNA polymerase II-specific"/>
    <property type="evidence" value="ECO:0007669"/>
    <property type="project" value="TreeGrafter"/>
</dbReference>
<accession>A0A1V9XCG0</accession>
<dbReference type="GO" id="GO:0032422">
    <property type="term" value="F:purine-rich negative regulatory element binding"/>
    <property type="evidence" value="ECO:0007669"/>
    <property type="project" value="InterPro"/>
</dbReference>
<reference evidence="4 5" key="1">
    <citation type="journal article" date="2017" name="Gigascience">
        <title>Draft genome of the honey bee ectoparasitic mite, Tropilaelaps mercedesae, is shaped by the parasitic life history.</title>
        <authorList>
            <person name="Dong X."/>
            <person name="Armstrong S.D."/>
            <person name="Xia D."/>
            <person name="Makepeace B.L."/>
            <person name="Darby A.C."/>
            <person name="Kadowaki T."/>
        </authorList>
    </citation>
    <scope>NUCLEOTIDE SEQUENCE [LARGE SCALE GENOMIC DNA]</scope>
    <source>
        <strain evidence="4">Wuxi-XJTLU</strain>
    </source>
</reference>
<keyword evidence="2" id="KW-0238">DNA-binding</keyword>
<organism evidence="4 5">
    <name type="scientific">Tropilaelaps mercedesae</name>
    <dbReference type="NCBI Taxonomy" id="418985"/>
    <lineage>
        <taxon>Eukaryota</taxon>
        <taxon>Metazoa</taxon>
        <taxon>Ecdysozoa</taxon>
        <taxon>Arthropoda</taxon>
        <taxon>Chelicerata</taxon>
        <taxon>Arachnida</taxon>
        <taxon>Acari</taxon>
        <taxon>Parasitiformes</taxon>
        <taxon>Mesostigmata</taxon>
        <taxon>Gamasina</taxon>
        <taxon>Dermanyssoidea</taxon>
        <taxon>Laelapidae</taxon>
        <taxon>Tropilaelaps</taxon>
    </lineage>
</organism>
<name>A0A1V9XCG0_9ACAR</name>
<dbReference type="InParanoid" id="A0A1V9XCG0"/>
<dbReference type="PANTHER" id="PTHR12611:SF0">
    <property type="entry name" value="PURINE-RICH BINDING PROTEIN-ALPHA, ISOFORM B"/>
    <property type="match status" value="1"/>
</dbReference>
<dbReference type="GO" id="GO:0005634">
    <property type="term" value="C:nucleus"/>
    <property type="evidence" value="ECO:0007669"/>
    <property type="project" value="TreeGrafter"/>
</dbReference>
<feature type="region of interest" description="Disordered" evidence="3">
    <location>
        <begin position="239"/>
        <end position="265"/>
    </location>
</feature>
<gene>
    <name evidence="4" type="ORF">BIW11_11111</name>
</gene>
<comment type="similarity">
    <text evidence="1">Belongs to the PUR DNA-binding protein family.</text>
</comment>
<dbReference type="GO" id="GO:0000977">
    <property type="term" value="F:RNA polymerase II transcription regulatory region sequence-specific DNA binding"/>
    <property type="evidence" value="ECO:0007669"/>
    <property type="project" value="InterPro"/>
</dbReference>
<proteinExistence type="inferred from homology"/>
<dbReference type="InterPro" id="IPR006628">
    <property type="entry name" value="PUR-bd_fam"/>
</dbReference>
<dbReference type="SMART" id="SM00712">
    <property type="entry name" value="PUR"/>
    <property type="match status" value="3"/>
</dbReference>
<protein>
    <submittedName>
        <fullName evidence="4">Transcriptional activator protein Pur-alpha-like</fullName>
    </submittedName>
</protein>
<dbReference type="FunFam" id="3.30.2450.30:FF:000001">
    <property type="entry name" value="Purine-rich element binding protein A"/>
    <property type="match status" value="1"/>
</dbReference>
<dbReference type="PANTHER" id="PTHR12611">
    <property type="entry name" value="PUR-TRANSCRIPTIONAL ACTIVATOR"/>
    <property type="match status" value="1"/>
</dbReference>
<dbReference type="AlphaFoldDB" id="A0A1V9XCG0"/>
<comment type="caution">
    <text evidence="4">The sequence shown here is derived from an EMBL/GenBank/DDBJ whole genome shotgun (WGS) entry which is preliminary data.</text>
</comment>
<feature type="compositionally biased region" description="Gly residues" evidence="3">
    <location>
        <begin position="336"/>
        <end position="359"/>
    </location>
</feature>
<dbReference type="STRING" id="418985.A0A1V9XCG0"/>
<evidence type="ECO:0000256" key="2">
    <source>
        <dbReference type="ARBA" id="ARBA00023125"/>
    </source>
</evidence>
<evidence type="ECO:0000256" key="3">
    <source>
        <dbReference type="SAM" id="MobiDB-lite"/>
    </source>
</evidence>
<dbReference type="EMBL" id="MNPL01015091">
    <property type="protein sequence ID" value="OQR71255.1"/>
    <property type="molecule type" value="Genomic_DNA"/>
</dbReference>
<dbReference type="Gene3D" id="3.30.2450.30">
    <property type="match status" value="1"/>
</dbReference>
<dbReference type="Proteomes" id="UP000192247">
    <property type="component" value="Unassembled WGS sequence"/>
</dbReference>
<evidence type="ECO:0000256" key="1">
    <source>
        <dbReference type="ARBA" id="ARBA00009251"/>
    </source>
</evidence>
<sequence length="368" mass="38328">MANGAAEGGGDSGAEKELATKMLQIQSKRFYLDVKQNRRGRFIKVAEVGVAGRKSRLLLAMSTAAEFRDHLSAFSELYASLGPPNPDNLPEDGKLKSEVMIKDNRRYYLDLKENSRGRFLRVSQTIATVSARAGPRTQIAIPAQGMIEFRDALTDLLEEYGTDDGGFKGDLPDGRHLRVEDKTFYFDIGQNSRGIYMRVSEVKNNFRSAITIPERSWSKFRDMFGDYVSQMDAAQERSAALNEKSLQQGASCPAPGTSSGPAGVSSALPGLTGLSTTLSNVPVSSPGSLGGGIIAGTMGPVGGSLGGLGGGSSRTMGLAGGLGGLGNMSGVPPMGGSMGGPGGLGGHQGHTGHPGGHSGHGPPPNSSE</sequence>
<feature type="region of interest" description="Disordered" evidence="3">
    <location>
        <begin position="329"/>
        <end position="368"/>
    </location>
</feature>
<feature type="compositionally biased region" description="Polar residues" evidence="3">
    <location>
        <begin position="244"/>
        <end position="260"/>
    </location>
</feature>